<reference evidence="7 8" key="1">
    <citation type="submission" date="2019-07" db="EMBL/GenBank/DDBJ databases">
        <title>Whole genome shotgun sequence of Halomonas halophila NBRC 102604.</title>
        <authorList>
            <person name="Hosoyama A."/>
            <person name="Uohara A."/>
            <person name="Ohji S."/>
            <person name="Ichikawa N."/>
        </authorList>
    </citation>
    <scope>NUCLEOTIDE SEQUENCE [LARGE SCALE GENOMIC DNA]</scope>
    <source>
        <strain evidence="7 8">NBRC 102604</strain>
    </source>
</reference>
<proteinExistence type="inferred from homology"/>
<dbReference type="InterPro" id="IPR036388">
    <property type="entry name" value="WH-like_DNA-bd_sf"/>
</dbReference>
<organism evidence="7 8">
    <name type="scientific">Halomonas halophila</name>
    <dbReference type="NCBI Taxonomy" id="29573"/>
    <lineage>
        <taxon>Bacteria</taxon>
        <taxon>Pseudomonadati</taxon>
        <taxon>Pseudomonadota</taxon>
        <taxon>Gammaproteobacteria</taxon>
        <taxon>Oceanospirillales</taxon>
        <taxon>Halomonadaceae</taxon>
        <taxon>Halomonas</taxon>
    </lineage>
</organism>
<comment type="similarity">
    <text evidence="1">Belongs to the LysR transcriptional regulatory family.</text>
</comment>
<accession>A0ABQ0U2J8</accession>
<evidence type="ECO:0000313" key="7">
    <source>
        <dbReference type="EMBL" id="GEK72657.1"/>
    </source>
</evidence>
<feature type="region of interest" description="Disordered" evidence="5">
    <location>
        <begin position="318"/>
        <end position="337"/>
    </location>
</feature>
<name>A0ABQ0U2J8_9GAMM</name>
<evidence type="ECO:0000256" key="5">
    <source>
        <dbReference type="SAM" id="MobiDB-lite"/>
    </source>
</evidence>
<dbReference type="InterPro" id="IPR050950">
    <property type="entry name" value="HTH-type_LysR_regulators"/>
</dbReference>
<evidence type="ECO:0000259" key="6">
    <source>
        <dbReference type="PROSITE" id="PS50931"/>
    </source>
</evidence>
<dbReference type="Proteomes" id="UP000321121">
    <property type="component" value="Unassembled WGS sequence"/>
</dbReference>
<dbReference type="PANTHER" id="PTHR30419">
    <property type="entry name" value="HTH-TYPE TRANSCRIPTIONAL REGULATOR YBHD"/>
    <property type="match status" value="1"/>
</dbReference>
<feature type="compositionally biased region" description="Polar residues" evidence="5">
    <location>
        <begin position="319"/>
        <end position="337"/>
    </location>
</feature>
<feature type="domain" description="HTH lysR-type" evidence="6">
    <location>
        <begin position="20"/>
        <end position="77"/>
    </location>
</feature>
<dbReference type="RefSeq" id="WP_107181653.1">
    <property type="nucleotide sequence ID" value="NZ_BJUS01000009.1"/>
</dbReference>
<evidence type="ECO:0000256" key="1">
    <source>
        <dbReference type="ARBA" id="ARBA00009437"/>
    </source>
</evidence>
<dbReference type="Pfam" id="PF00126">
    <property type="entry name" value="HTH_1"/>
    <property type="match status" value="1"/>
</dbReference>
<keyword evidence="2" id="KW-0805">Transcription regulation</keyword>
<dbReference type="InterPro" id="IPR005119">
    <property type="entry name" value="LysR_subst-bd"/>
</dbReference>
<dbReference type="SUPFAM" id="SSF53850">
    <property type="entry name" value="Periplasmic binding protein-like II"/>
    <property type="match status" value="1"/>
</dbReference>
<dbReference type="InterPro" id="IPR036390">
    <property type="entry name" value="WH_DNA-bd_sf"/>
</dbReference>
<dbReference type="Gene3D" id="1.10.10.10">
    <property type="entry name" value="Winged helix-like DNA-binding domain superfamily/Winged helix DNA-binding domain"/>
    <property type="match status" value="1"/>
</dbReference>
<comment type="caution">
    <text evidence="7">The sequence shown here is derived from an EMBL/GenBank/DDBJ whole genome shotgun (WGS) entry which is preliminary data.</text>
</comment>
<sequence length="337" mass="36869">MKATHPPEALPPDWFLRARLKFRHLQLFVALDEQRNLHRAAESLGMSQPAASKLLGDLETQLGVALFERHPRGLTPNWYGECLIRHARGIVSQLQHAGEELNALEAGNAGVVSVGTVMAPAVTLLTSAIERVHRDLPGLKIGVDVGVSRDLIPRLLEGELDFAITRVPAGFPAERFVFEEIGEEALCFVCREGHPLSGQSALSLEAMAAYPWALQPPGALMRQRVDGLFLQHGVAPPRQIVDTPDVLVALALVDKSDTLTVTTREAADLLCAPQRFRRLPFEEALSVQPYGLVSLRDRRLSPGAATLMSTLRELVAHQRSLQTEPQPSNASTLSLRP</sequence>
<dbReference type="InterPro" id="IPR000847">
    <property type="entry name" value="LysR_HTH_N"/>
</dbReference>
<evidence type="ECO:0000256" key="3">
    <source>
        <dbReference type="ARBA" id="ARBA00023125"/>
    </source>
</evidence>
<dbReference type="PRINTS" id="PR00039">
    <property type="entry name" value="HTHLYSR"/>
</dbReference>
<dbReference type="EMBL" id="BJUS01000009">
    <property type="protein sequence ID" value="GEK72657.1"/>
    <property type="molecule type" value="Genomic_DNA"/>
</dbReference>
<evidence type="ECO:0000256" key="2">
    <source>
        <dbReference type="ARBA" id="ARBA00023015"/>
    </source>
</evidence>
<dbReference type="Gene3D" id="3.40.190.290">
    <property type="match status" value="1"/>
</dbReference>
<gene>
    <name evidence="7" type="primary">gbpR</name>
    <name evidence="7" type="ORF">HHA04nite_12010</name>
</gene>
<evidence type="ECO:0000256" key="4">
    <source>
        <dbReference type="ARBA" id="ARBA00023163"/>
    </source>
</evidence>
<dbReference type="Pfam" id="PF03466">
    <property type="entry name" value="LysR_substrate"/>
    <property type="match status" value="1"/>
</dbReference>
<protein>
    <submittedName>
        <fullName evidence="7">Galactose-binding protein</fullName>
    </submittedName>
</protein>
<keyword evidence="4" id="KW-0804">Transcription</keyword>
<evidence type="ECO:0000313" key="8">
    <source>
        <dbReference type="Proteomes" id="UP000321121"/>
    </source>
</evidence>
<keyword evidence="3" id="KW-0238">DNA-binding</keyword>
<keyword evidence="8" id="KW-1185">Reference proteome</keyword>
<dbReference type="PROSITE" id="PS50931">
    <property type="entry name" value="HTH_LYSR"/>
    <property type="match status" value="1"/>
</dbReference>
<dbReference type="SUPFAM" id="SSF46785">
    <property type="entry name" value="Winged helix' DNA-binding domain"/>
    <property type="match status" value="1"/>
</dbReference>
<dbReference type="PANTHER" id="PTHR30419:SF8">
    <property type="entry name" value="NITROGEN ASSIMILATION TRANSCRIPTIONAL ACTIVATOR-RELATED"/>
    <property type="match status" value="1"/>
</dbReference>